<dbReference type="RefSeq" id="WP_007824861.1">
    <property type="nucleotide sequence ID" value="NZ_JAVRER010000057.1"/>
</dbReference>
<dbReference type="InterPro" id="IPR043917">
    <property type="entry name" value="DUF5753"/>
</dbReference>
<accession>A0ABD5EBZ5</accession>
<organism evidence="2 3">
    <name type="scientific">Streptomyces evansiae</name>
    <dbReference type="NCBI Taxonomy" id="3075535"/>
    <lineage>
        <taxon>Bacteria</taxon>
        <taxon>Bacillati</taxon>
        <taxon>Actinomycetota</taxon>
        <taxon>Actinomycetes</taxon>
        <taxon>Kitasatosporales</taxon>
        <taxon>Streptomycetaceae</taxon>
        <taxon>Streptomyces</taxon>
    </lineage>
</organism>
<evidence type="ECO:0000313" key="3">
    <source>
        <dbReference type="Proteomes" id="UP001183607"/>
    </source>
</evidence>
<dbReference type="EMBL" id="JAVRER010000057">
    <property type="protein sequence ID" value="MDT0418924.1"/>
    <property type="molecule type" value="Genomic_DNA"/>
</dbReference>
<proteinExistence type="predicted"/>
<reference evidence="3" key="1">
    <citation type="submission" date="2023-07" db="EMBL/GenBank/DDBJ databases">
        <title>30 novel species of actinomycetes from the DSMZ collection.</title>
        <authorList>
            <person name="Nouioui I."/>
        </authorList>
    </citation>
    <scope>NUCLEOTIDE SEQUENCE [LARGE SCALE GENOMIC DNA]</scope>
    <source>
        <strain evidence="3">DSM 41982</strain>
    </source>
</reference>
<feature type="domain" description="HTH cro/C1-type" evidence="1">
    <location>
        <begin position="18"/>
        <end position="75"/>
    </location>
</feature>
<dbReference type="InterPro" id="IPR001387">
    <property type="entry name" value="Cro/C1-type_HTH"/>
</dbReference>
<protein>
    <submittedName>
        <fullName evidence="2">Helix-turn-helix transcriptional regulator</fullName>
    </submittedName>
</protein>
<dbReference type="Pfam" id="PF13560">
    <property type="entry name" value="HTH_31"/>
    <property type="match status" value="1"/>
</dbReference>
<dbReference type="AlphaFoldDB" id="A0ABD5EBZ5"/>
<dbReference type="Proteomes" id="UP001183607">
    <property type="component" value="Unassembled WGS sequence"/>
</dbReference>
<name>A0ABD5EBZ5_9ACTN</name>
<sequence length="284" mass="32148">MSSSSDFDAARIALGNRLRALRRQRGITARALAADCGWHESKISRVENGKALPSVQDLTKWTEACGAAPGTVDELVAMAQNIELLYVEWRHLERNGLRRAHDRTRPLWSATQRFKSYSQCLLPGILQTESYTRAVLTAIRDRRAVPDDLEETVRARRERQQILKDGGKRFAIVLEEAALHYRLGDRQVMVEQLSRLITVSAYTNVSLGIIPRTALRAGMWPVEDFWLFDDREASVETVSALLTLKQRTEVALYQDAFTRLHKLALHGSDAFPLIMAALPKDPRE</sequence>
<dbReference type="SUPFAM" id="SSF47413">
    <property type="entry name" value="lambda repressor-like DNA-binding domains"/>
    <property type="match status" value="1"/>
</dbReference>
<evidence type="ECO:0000259" key="1">
    <source>
        <dbReference type="PROSITE" id="PS50943"/>
    </source>
</evidence>
<dbReference type="InterPro" id="IPR010982">
    <property type="entry name" value="Lambda_DNA-bd_dom_sf"/>
</dbReference>
<dbReference type="Gene3D" id="1.10.260.40">
    <property type="entry name" value="lambda repressor-like DNA-binding domains"/>
    <property type="match status" value="1"/>
</dbReference>
<dbReference type="SMART" id="SM00530">
    <property type="entry name" value="HTH_XRE"/>
    <property type="match status" value="1"/>
</dbReference>
<dbReference type="Pfam" id="PF19054">
    <property type="entry name" value="DUF5753"/>
    <property type="match status" value="1"/>
</dbReference>
<gene>
    <name evidence="2" type="ORF">RM574_25920</name>
</gene>
<dbReference type="CDD" id="cd00093">
    <property type="entry name" value="HTH_XRE"/>
    <property type="match status" value="1"/>
</dbReference>
<comment type="caution">
    <text evidence="2">The sequence shown here is derived from an EMBL/GenBank/DDBJ whole genome shotgun (WGS) entry which is preliminary data.</text>
</comment>
<dbReference type="PROSITE" id="PS50943">
    <property type="entry name" value="HTH_CROC1"/>
    <property type="match status" value="1"/>
</dbReference>
<evidence type="ECO:0000313" key="2">
    <source>
        <dbReference type="EMBL" id="MDT0418924.1"/>
    </source>
</evidence>